<name>A0AA88WYL8_9ASTE</name>
<dbReference type="Pfam" id="PF05253">
    <property type="entry name" value="zf-U11-48K"/>
    <property type="match status" value="1"/>
</dbReference>
<feature type="compositionally biased region" description="Basic and acidic residues" evidence="4">
    <location>
        <begin position="642"/>
        <end position="667"/>
    </location>
</feature>
<dbReference type="InterPro" id="IPR022776">
    <property type="entry name" value="TRM13/UPF0224_CHHC_Znf_dom"/>
</dbReference>
<accession>A0AA88WYL8</accession>
<evidence type="ECO:0000313" key="6">
    <source>
        <dbReference type="EMBL" id="KAK3033608.1"/>
    </source>
</evidence>
<keyword evidence="7" id="KW-1185">Reference proteome</keyword>
<dbReference type="PANTHER" id="PTHR21402">
    <property type="entry name" value="GAMETOCYTE SPECIFIC FACTOR 1-RELATED"/>
    <property type="match status" value="1"/>
</dbReference>
<keyword evidence="2" id="KW-0863">Zinc-finger</keyword>
<evidence type="ECO:0000313" key="7">
    <source>
        <dbReference type="Proteomes" id="UP001188597"/>
    </source>
</evidence>
<keyword evidence="3" id="KW-0862">Zinc</keyword>
<feature type="region of interest" description="Disordered" evidence="4">
    <location>
        <begin position="1"/>
        <end position="56"/>
    </location>
</feature>
<feature type="compositionally biased region" description="Basic and acidic residues" evidence="4">
    <location>
        <begin position="674"/>
        <end position="689"/>
    </location>
</feature>
<feature type="domain" description="CHHC U11-48K-type" evidence="5">
    <location>
        <begin position="86"/>
        <end position="113"/>
    </location>
</feature>
<feature type="compositionally biased region" description="Basic and acidic residues" evidence="4">
    <location>
        <begin position="584"/>
        <end position="628"/>
    </location>
</feature>
<evidence type="ECO:0000259" key="5">
    <source>
        <dbReference type="PROSITE" id="PS51800"/>
    </source>
</evidence>
<feature type="compositionally biased region" description="Low complexity" evidence="4">
    <location>
        <begin position="35"/>
        <end position="46"/>
    </location>
</feature>
<dbReference type="EMBL" id="JAVXUP010000228">
    <property type="protein sequence ID" value="KAK3033608.1"/>
    <property type="molecule type" value="Genomic_DNA"/>
</dbReference>
<evidence type="ECO:0000256" key="4">
    <source>
        <dbReference type="SAM" id="MobiDB-lite"/>
    </source>
</evidence>
<feature type="compositionally biased region" description="Basic and acidic residues" evidence="4">
    <location>
        <begin position="702"/>
        <end position="711"/>
    </location>
</feature>
<dbReference type="PROSITE" id="PS51800">
    <property type="entry name" value="ZF_CHHC_U11_48K"/>
    <property type="match status" value="1"/>
</dbReference>
<dbReference type="PANTHER" id="PTHR21402:SF10">
    <property type="entry name" value="U11_U12 SMALL NUCLEAR RIBONUCLEOPROTEIN 48 KDA PROTEIN"/>
    <property type="match status" value="1"/>
</dbReference>
<gene>
    <name evidence="6" type="ORF">RJ639_032894</name>
</gene>
<organism evidence="6 7">
    <name type="scientific">Escallonia herrerae</name>
    <dbReference type="NCBI Taxonomy" id="1293975"/>
    <lineage>
        <taxon>Eukaryota</taxon>
        <taxon>Viridiplantae</taxon>
        <taxon>Streptophyta</taxon>
        <taxon>Embryophyta</taxon>
        <taxon>Tracheophyta</taxon>
        <taxon>Spermatophyta</taxon>
        <taxon>Magnoliopsida</taxon>
        <taxon>eudicotyledons</taxon>
        <taxon>Gunneridae</taxon>
        <taxon>Pentapetalae</taxon>
        <taxon>asterids</taxon>
        <taxon>campanulids</taxon>
        <taxon>Escalloniales</taxon>
        <taxon>Escalloniaceae</taxon>
        <taxon>Escallonia</taxon>
    </lineage>
</organism>
<reference evidence="6" key="1">
    <citation type="submission" date="2022-12" db="EMBL/GenBank/DDBJ databases">
        <title>Draft genome assemblies for two species of Escallonia (Escalloniales).</title>
        <authorList>
            <person name="Chanderbali A."/>
            <person name="Dervinis C."/>
            <person name="Anghel I."/>
            <person name="Soltis D."/>
            <person name="Soltis P."/>
            <person name="Zapata F."/>
        </authorList>
    </citation>
    <scope>NUCLEOTIDE SEQUENCE</scope>
    <source>
        <strain evidence="6">UCBG64.0493</strain>
        <tissue evidence="6">Leaf</tissue>
    </source>
</reference>
<sequence>MNVPSTQHPPPPLSNPNPNLIHPQHHHHHHPRLPRLPSSTATATATAPPPPPPDLSTALSSLKTLIQLSESTLQSISNLLTATTTTSACPLNPHHRVPPQSLFRHYLRCPAAPIDPHQLHNPNTVRSSNAQHHFLPNPATNELCFSLDDHLDSNFFYRDCPGVVTSTSHGDDSPAITFTLPPLLSAECVNLDSTGNEDSHRFSTVCLPLLPSEAWLVRSETEAWSHCPTFYSYPVLRSLLILCSSEASDFRNWLINYSCRRYGVVVDVQTTEHVILLFKLSLKAMRREAVRSADSFFTRDVKVLRGESVTFECPVLVQVLMWFASQLSVLYGEANGKLVAVDMLKQCLLNVSLNALMFSEVQKGSDLLVSGVLDGDREEPLDEWRKNERNRVVGEPWDGSVISVSQVAAAVAALHERSLLEEKIRASRDTKKIPNYQRFAEHSFVSKRADEKRKKRSNYRPLLEHDGLFWQRARNQETNKLKSREELLAEERDYKRRRMSYRGKKMKRTTTQVMKDIIEEYMDEIKQAGGSGCLPKGAVMAEKPASEHISVQGISSSNGVKENVPSSSDVSREWSRSHTKQLISHKDIGSRKFGDESSEESKQNRRDSRWHNKHLEDHGSNRSRHDSDYYYGNTDGLTSSRRSREQRQQDDVKALKRDIPRNRDKSHCWSNERTSYRRDRVDQNVEDRDRHRRSSPSVHSVAHNELEDRYDPSVSSDVCEDDFYFGSKCA</sequence>
<evidence type="ECO:0000256" key="2">
    <source>
        <dbReference type="ARBA" id="ARBA00022771"/>
    </source>
</evidence>
<dbReference type="AlphaFoldDB" id="A0AA88WYL8"/>
<evidence type="ECO:0000256" key="1">
    <source>
        <dbReference type="ARBA" id="ARBA00022723"/>
    </source>
</evidence>
<proteinExistence type="predicted"/>
<keyword evidence="1" id="KW-0479">Metal-binding</keyword>
<dbReference type="Proteomes" id="UP001188597">
    <property type="component" value="Unassembled WGS sequence"/>
</dbReference>
<dbReference type="GO" id="GO:0008270">
    <property type="term" value="F:zinc ion binding"/>
    <property type="evidence" value="ECO:0007669"/>
    <property type="project" value="UniProtKB-KW"/>
</dbReference>
<comment type="caution">
    <text evidence="6">The sequence shown here is derived from an EMBL/GenBank/DDBJ whole genome shotgun (WGS) entry which is preliminary data.</text>
</comment>
<feature type="region of interest" description="Disordered" evidence="4">
    <location>
        <begin position="549"/>
        <end position="715"/>
    </location>
</feature>
<feature type="compositionally biased region" description="Basic residues" evidence="4">
    <location>
        <begin position="23"/>
        <end position="33"/>
    </location>
</feature>
<protein>
    <recommendedName>
        <fullName evidence="5">CHHC U11-48K-type domain-containing protein</fullName>
    </recommendedName>
</protein>
<dbReference type="InterPro" id="IPR051591">
    <property type="entry name" value="UPF0224_FAM112_RNA_Proc"/>
</dbReference>
<evidence type="ECO:0000256" key="3">
    <source>
        <dbReference type="ARBA" id="ARBA00022833"/>
    </source>
</evidence>